<feature type="compositionally biased region" description="Polar residues" evidence="11">
    <location>
        <begin position="568"/>
        <end position="581"/>
    </location>
</feature>
<proteinExistence type="predicted"/>
<evidence type="ECO:0000313" key="15">
    <source>
        <dbReference type="EMBL" id="KAG4411472.1"/>
    </source>
</evidence>
<keyword evidence="13" id="KW-0732">Signal</keyword>
<feature type="transmembrane region" description="Helical" evidence="12">
    <location>
        <begin position="287"/>
        <end position="308"/>
    </location>
</feature>
<dbReference type="InterPro" id="IPR039261">
    <property type="entry name" value="FNR_nucleotide-bd"/>
</dbReference>
<keyword evidence="9" id="KW-0325">Glycoprotein</keyword>
<keyword evidence="8 12" id="KW-0472">Membrane</keyword>
<comment type="subcellular location">
    <subcellularLocation>
        <location evidence="1">Cell membrane</location>
        <topology evidence="1">Multi-pass membrane protein</topology>
    </subcellularLocation>
</comment>
<feature type="compositionally biased region" description="Low complexity" evidence="11">
    <location>
        <begin position="512"/>
        <end position="521"/>
    </location>
</feature>
<dbReference type="SUPFAM" id="SSF52343">
    <property type="entry name" value="Ferredoxin reductase-like, C-terminal NADP-linked domain"/>
    <property type="match status" value="1"/>
</dbReference>
<comment type="caution">
    <text evidence="15">The sequence shown here is derived from an EMBL/GenBank/DDBJ whole genome shotgun (WGS) entry which is preliminary data.</text>
</comment>
<dbReference type="AlphaFoldDB" id="A0A8H7T1F6"/>
<keyword evidence="16" id="KW-1185">Reference proteome</keyword>
<dbReference type="OrthoDB" id="167398at2759"/>
<dbReference type="InterPro" id="IPR013112">
    <property type="entry name" value="FAD-bd_8"/>
</dbReference>
<evidence type="ECO:0000256" key="8">
    <source>
        <dbReference type="ARBA" id="ARBA00023136"/>
    </source>
</evidence>
<reference evidence="15" key="1">
    <citation type="submission" date="2021-02" db="EMBL/GenBank/DDBJ databases">
        <title>Genome sequence Cadophora malorum strain M34.</title>
        <authorList>
            <person name="Stefanovic E."/>
            <person name="Vu D."/>
            <person name="Scully C."/>
            <person name="Dijksterhuis J."/>
            <person name="Roader J."/>
            <person name="Houbraken J."/>
        </authorList>
    </citation>
    <scope>NUCLEOTIDE SEQUENCE</scope>
    <source>
        <strain evidence="15">M34</strain>
    </source>
</reference>
<dbReference type="PROSITE" id="PS51384">
    <property type="entry name" value="FAD_FR"/>
    <property type="match status" value="1"/>
</dbReference>
<dbReference type="PANTHER" id="PTHR32361">
    <property type="entry name" value="FERRIC/CUPRIC REDUCTASE TRANSMEMBRANE COMPONENT"/>
    <property type="match status" value="1"/>
</dbReference>
<feature type="compositionally biased region" description="Basic and acidic residues" evidence="11">
    <location>
        <begin position="533"/>
        <end position="543"/>
    </location>
</feature>
<feature type="transmembrane region" description="Helical" evidence="12">
    <location>
        <begin position="395"/>
        <end position="415"/>
    </location>
</feature>
<feature type="transmembrane region" description="Helical" evidence="12">
    <location>
        <begin position="368"/>
        <end position="388"/>
    </location>
</feature>
<evidence type="ECO:0000256" key="11">
    <source>
        <dbReference type="SAM" id="MobiDB-lite"/>
    </source>
</evidence>
<dbReference type="Pfam" id="PF08022">
    <property type="entry name" value="FAD_binding_8"/>
    <property type="match status" value="1"/>
</dbReference>
<feature type="chain" id="PRO_5034062804" description="ferric-chelate reductase (NADPH)" evidence="13">
    <location>
        <begin position="20"/>
        <end position="783"/>
    </location>
</feature>
<sequence length="783" mass="86491">MHFTIQLLLLAQLSSGAVAVKHGVIGMGISMYKPVCAYACHDSLASLWLNCTTFSTGSDDMAGMDMKLLKRMDMGEEAEATTSMECVASNMPWLQTLAYCLKDRCGIDGVGEKKIAKAYSTLSMSDTAVYSDMLPATAPTTELEADAMWLNETSLVNYDLYFSNRQTLQEFEYQEDTHAQLSVAIMAITVGFTLLAGKYMKFSATSLGNMIPIKLSKVLLLPALFNGKHQTPLAGNIGYAPSRILSLVIFIYVFLNLVFSCVPYKSVFPQTTSAWFADSKSEISTYVTNRTGVLSFANIALSILFAGRNNPLIWLTGLSQTTCLTFHRWAARVATVQAVVHSIIYTYLDFWGGGSAKYYANVKLPYYYWGIIGTIFLCLAITFSILPIRRFQYEIFLVLHIIMVIIALVGCWYHVVLRFTYNWGYEVWLYIAFAFWGFERLSRMAIVVYRNMVGSTTTQAVAELTPGGTFMKLTVYPSKNWTFKPGQHAFLYFPSTGRFWENHPFSIAGWDTGSTTTPTHTGGNGAQQGSGTVEHHKDIEKDLQITTAPLPDSNSTSSQPVSHASSSHITHSQSPNPNYTHNHPALASRPSITFLLRPMSGLTSSLHRDISLTPTKPTYLALTLEGPYGHAIDLSYADSILCIGGGIGITALLSYVQYFVEARRTNSPAVKASRLVLAWSYREREFADIVREMLPVDARALGVECLWTCTGAEARVKGEGEEGIGVGRLDVGQVLMEEVGSVKRLAVLVCAPGGLADGVRREVVRFHGERGTRIDLHEDSFAW</sequence>
<evidence type="ECO:0000256" key="1">
    <source>
        <dbReference type="ARBA" id="ARBA00004651"/>
    </source>
</evidence>
<feature type="compositionally biased region" description="Low complexity" evidence="11">
    <location>
        <begin position="555"/>
        <end position="567"/>
    </location>
</feature>
<dbReference type="SUPFAM" id="SSF63380">
    <property type="entry name" value="Riboflavin synthase domain-like"/>
    <property type="match status" value="1"/>
</dbReference>
<dbReference type="SFLD" id="SFLDG01168">
    <property type="entry name" value="Ferric_reductase_subgroup_(FRE"/>
    <property type="match status" value="1"/>
</dbReference>
<keyword evidence="4" id="KW-1003">Cell membrane</keyword>
<feature type="signal peptide" evidence="13">
    <location>
        <begin position="1"/>
        <end position="19"/>
    </location>
</feature>
<keyword evidence="7" id="KW-0406">Ion transport</keyword>
<feature type="transmembrane region" description="Helical" evidence="12">
    <location>
        <begin position="244"/>
        <end position="267"/>
    </location>
</feature>
<dbReference type="GO" id="GO:0006879">
    <property type="term" value="P:intracellular iron ion homeostasis"/>
    <property type="evidence" value="ECO:0007669"/>
    <property type="project" value="TreeGrafter"/>
</dbReference>
<protein>
    <recommendedName>
        <fullName evidence="2">ferric-chelate reductase (NADPH)</fullName>
        <ecNumber evidence="2">1.16.1.9</ecNumber>
    </recommendedName>
</protein>
<dbReference type="EMBL" id="JAFJYH010000472">
    <property type="protein sequence ID" value="KAG4411472.1"/>
    <property type="molecule type" value="Genomic_DNA"/>
</dbReference>
<dbReference type="InterPro" id="IPR013130">
    <property type="entry name" value="Fe3_Rdtase_TM_dom"/>
</dbReference>
<dbReference type="Pfam" id="PF01794">
    <property type="entry name" value="Ferric_reduct"/>
    <property type="match status" value="1"/>
</dbReference>
<dbReference type="Gene3D" id="3.40.50.80">
    <property type="entry name" value="Nucleotide-binding domain of ferredoxin-NADP reductase (FNR) module"/>
    <property type="match status" value="1"/>
</dbReference>
<evidence type="ECO:0000256" key="4">
    <source>
        <dbReference type="ARBA" id="ARBA00022475"/>
    </source>
</evidence>
<evidence type="ECO:0000256" key="13">
    <source>
        <dbReference type="SAM" id="SignalP"/>
    </source>
</evidence>
<dbReference type="Proteomes" id="UP000664132">
    <property type="component" value="Unassembled WGS sequence"/>
</dbReference>
<feature type="region of interest" description="Disordered" evidence="11">
    <location>
        <begin position="512"/>
        <end position="583"/>
    </location>
</feature>
<dbReference type="GO" id="GO:0005886">
    <property type="term" value="C:plasma membrane"/>
    <property type="evidence" value="ECO:0007669"/>
    <property type="project" value="UniProtKB-SubCell"/>
</dbReference>
<dbReference type="InterPro" id="IPR017927">
    <property type="entry name" value="FAD-bd_FR_type"/>
</dbReference>
<evidence type="ECO:0000259" key="14">
    <source>
        <dbReference type="PROSITE" id="PS51384"/>
    </source>
</evidence>
<dbReference type="SFLD" id="SFLDS00052">
    <property type="entry name" value="Ferric_Reductase_Domain"/>
    <property type="match status" value="1"/>
</dbReference>
<evidence type="ECO:0000256" key="3">
    <source>
        <dbReference type="ARBA" id="ARBA00022448"/>
    </source>
</evidence>
<evidence type="ECO:0000256" key="9">
    <source>
        <dbReference type="ARBA" id="ARBA00023180"/>
    </source>
</evidence>
<dbReference type="CDD" id="cd06186">
    <property type="entry name" value="NOX_Duox_like_FAD_NADP"/>
    <property type="match status" value="1"/>
</dbReference>
<feature type="transmembrane region" description="Helical" evidence="12">
    <location>
        <begin position="329"/>
        <end position="348"/>
    </location>
</feature>
<feature type="transmembrane region" description="Helical" evidence="12">
    <location>
        <begin position="179"/>
        <end position="197"/>
    </location>
</feature>
<gene>
    <name evidence="15" type="ORF">IFR04_015397</name>
</gene>
<dbReference type="GO" id="GO:0006826">
    <property type="term" value="P:iron ion transport"/>
    <property type="evidence" value="ECO:0007669"/>
    <property type="project" value="TreeGrafter"/>
</dbReference>
<dbReference type="GO" id="GO:0015677">
    <property type="term" value="P:copper ion import"/>
    <property type="evidence" value="ECO:0007669"/>
    <property type="project" value="TreeGrafter"/>
</dbReference>
<dbReference type="InterPro" id="IPR051410">
    <property type="entry name" value="Ferric/Cupric_Reductase"/>
</dbReference>
<comment type="catalytic activity">
    <reaction evidence="10">
        <text>2 a Fe(II)-siderophore + NADP(+) + H(+) = 2 a Fe(III)-siderophore + NADPH</text>
        <dbReference type="Rhea" id="RHEA:28795"/>
        <dbReference type="Rhea" id="RHEA-COMP:11342"/>
        <dbReference type="Rhea" id="RHEA-COMP:11344"/>
        <dbReference type="ChEBI" id="CHEBI:15378"/>
        <dbReference type="ChEBI" id="CHEBI:29033"/>
        <dbReference type="ChEBI" id="CHEBI:29034"/>
        <dbReference type="ChEBI" id="CHEBI:57783"/>
        <dbReference type="ChEBI" id="CHEBI:58349"/>
        <dbReference type="EC" id="1.16.1.9"/>
    </reaction>
</comment>
<feature type="transmembrane region" description="Helical" evidence="12">
    <location>
        <begin position="427"/>
        <end position="449"/>
    </location>
</feature>
<dbReference type="GO" id="GO:0052851">
    <property type="term" value="F:ferric-chelate reductase (NADPH) activity"/>
    <property type="evidence" value="ECO:0007669"/>
    <property type="project" value="UniProtKB-EC"/>
</dbReference>
<evidence type="ECO:0000256" key="12">
    <source>
        <dbReference type="SAM" id="Phobius"/>
    </source>
</evidence>
<evidence type="ECO:0000256" key="5">
    <source>
        <dbReference type="ARBA" id="ARBA00022692"/>
    </source>
</evidence>
<evidence type="ECO:0000256" key="6">
    <source>
        <dbReference type="ARBA" id="ARBA00022989"/>
    </source>
</evidence>
<keyword evidence="3" id="KW-0813">Transport</keyword>
<keyword evidence="6 12" id="KW-1133">Transmembrane helix</keyword>
<name>A0A8H7T1F6_9HELO</name>
<evidence type="ECO:0000256" key="7">
    <source>
        <dbReference type="ARBA" id="ARBA00023065"/>
    </source>
</evidence>
<keyword evidence="5 12" id="KW-0812">Transmembrane</keyword>
<organism evidence="15 16">
    <name type="scientific">Cadophora malorum</name>
    <dbReference type="NCBI Taxonomy" id="108018"/>
    <lineage>
        <taxon>Eukaryota</taxon>
        <taxon>Fungi</taxon>
        <taxon>Dikarya</taxon>
        <taxon>Ascomycota</taxon>
        <taxon>Pezizomycotina</taxon>
        <taxon>Leotiomycetes</taxon>
        <taxon>Helotiales</taxon>
        <taxon>Ploettnerulaceae</taxon>
        <taxon>Cadophora</taxon>
    </lineage>
</organism>
<evidence type="ECO:0000313" key="16">
    <source>
        <dbReference type="Proteomes" id="UP000664132"/>
    </source>
</evidence>
<accession>A0A8H7T1F6</accession>
<feature type="domain" description="FAD-binding FR-type" evidence="14">
    <location>
        <begin position="440"/>
        <end position="634"/>
    </location>
</feature>
<dbReference type="InterPro" id="IPR017938">
    <property type="entry name" value="Riboflavin_synthase-like_b-brl"/>
</dbReference>
<dbReference type="PANTHER" id="PTHR32361:SF9">
    <property type="entry name" value="FERRIC REDUCTASE TRANSMEMBRANE COMPONENT 3-RELATED"/>
    <property type="match status" value="1"/>
</dbReference>
<evidence type="ECO:0000256" key="2">
    <source>
        <dbReference type="ARBA" id="ARBA00012668"/>
    </source>
</evidence>
<dbReference type="EC" id="1.16.1.9" evidence="2"/>
<evidence type="ECO:0000256" key="10">
    <source>
        <dbReference type="ARBA" id="ARBA00048483"/>
    </source>
</evidence>